<organism evidence="1 2">
    <name type="scientific">Humisphaera borealis</name>
    <dbReference type="NCBI Taxonomy" id="2807512"/>
    <lineage>
        <taxon>Bacteria</taxon>
        <taxon>Pseudomonadati</taxon>
        <taxon>Planctomycetota</taxon>
        <taxon>Phycisphaerae</taxon>
        <taxon>Tepidisphaerales</taxon>
        <taxon>Tepidisphaeraceae</taxon>
        <taxon>Humisphaera</taxon>
    </lineage>
</organism>
<sequence>MGDRYVQSCVAHVSFPSTLPELRRAYNAGGGYMEMELLLDTAKGHDRTYSAPRWMTTGDVMFFYHTKRAKLRIERFLSAAKGPDNEEWGEEGKGLQTSIDYLNDQLAVAERYAGTIFGCTEVIGGAAFQKGDADRHWRNNIYAPIGDVHIFKNPLRDSEFGSHIKINPGGTFTPLHGSSFSGLKGLLAQTNDLPPYLAIARPGGVSFRDIDANNWIDIACSPDARFIDESQLRAYLIDYLLEGIKDPRTAVHQECRCEVKDGQTLCVGRGPRRHRRRPCRSGGFGPVTGGQLENGWQGISFGMTGVASGRKGPSS</sequence>
<dbReference type="Proteomes" id="UP000593765">
    <property type="component" value="Chromosome"/>
</dbReference>
<proteinExistence type="predicted"/>
<name>A0A7M2WVA5_9BACT</name>
<gene>
    <name evidence="1" type="ORF">IPV69_25380</name>
</gene>
<dbReference type="EMBL" id="CP063458">
    <property type="protein sequence ID" value="QOV89487.1"/>
    <property type="molecule type" value="Genomic_DNA"/>
</dbReference>
<dbReference type="KEGG" id="hbs:IPV69_25380"/>
<keyword evidence="2" id="KW-1185">Reference proteome</keyword>
<dbReference type="AlphaFoldDB" id="A0A7M2WVA5"/>
<evidence type="ECO:0000313" key="2">
    <source>
        <dbReference type="Proteomes" id="UP000593765"/>
    </source>
</evidence>
<dbReference type="RefSeq" id="WP_206292529.1">
    <property type="nucleotide sequence ID" value="NZ_CP063458.1"/>
</dbReference>
<protein>
    <submittedName>
        <fullName evidence="1">Uncharacterized protein</fullName>
    </submittedName>
</protein>
<accession>A0A7M2WVA5</accession>
<evidence type="ECO:0000313" key="1">
    <source>
        <dbReference type="EMBL" id="QOV89487.1"/>
    </source>
</evidence>
<reference evidence="1 2" key="1">
    <citation type="submission" date="2020-10" db="EMBL/GenBank/DDBJ databases">
        <title>Wide distribution of Phycisphaera-like planctomycetes from WD2101 soil group in peatlands and genome analysis of the first cultivated representative.</title>
        <authorList>
            <person name="Dedysh S.N."/>
            <person name="Beletsky A.V."/>
            <person name="Ivanova A."/>
            <person name="Kulichevskaya I.S."/>
            <person name="Suzina N.E."/>
            <person name="Philippov D.A."/>
            <person name="Rakitin A.L."/>
            <person name="Mardanov A.V."/>
            <person name="Ravin N.V."/>
        </authorList>
    </citation>
    <scope>NUCLEOTIDE SEQUENCE [LARGE SCALE GENOMIC DNA]</scope>
    <source>
        <strain evidence="1 2">M1803</strain>
    </source>
</reference>